<dbReference type="Pfam" id="PF12804">
    <property type="entry name" value="NTP_transf_3"/>
    <property type="match status" value="1"/>
</dbReference>
<keyword evidence="1" id="KW-0808">Transferase</keyword>
<evidence type="ECO:0000313" key="4">
    <source>
        <dbReference type="EMBL" id="ASW42435.1"/>
    </source>
</evidence>
<keyword evidence="5" id="KW-1185">Reference proteome</keyword>
<dbReference type="Gene3D" id="3.30.200.20">
    <property type="entry name" value="Phosphorylase Kinase, domain 1"/>
    <property type="match status" value="1"/>
</dbReference>
<reference evidence="4 5" key="1">
    <citation type="submission" date="2016-08" db="EMBL/GenBank/DDBJ databases">
        <title>Complete Genome Sequence Of The Indigo Reducing Clostridium isatidis DSM15098.</title>
        <authorList>
            <person name="Little G.T."/>
            <person name="Minton N.P."/>
        </authorList>
    </citation>
    <scope>NUCLEOTIDE SEQUENCE [LARGE SCALE GENOMIC DNA]</scope>
    <source>
        <strain evidence="4 5">DSM 15098</strain>
    </source>
</reference>
<dbReference type="CDD" id="cd05151">
    <property type="entry name" value="ChoK-like"/>
    <property type="match status" value="1"/>
</dbReference>
<dbReference type="PANTHER" id="PTHR43584:SF5">
    <property type="entry name" value="PROTEIN LICC"/>
    <property type="match status" value="1"/>
</dbReference>
<dbReference type="Gene3D" id="3.90.1200.10">
    <property type="match status" value="1"/>
</dbReference>
<dbReference type="Pfam" id="PF01633">
    <property type="entry name" value="Choline_kinase"/>
    <property type="match status" value="1"/>
</dbReference>
<dbReference type="CDD" id="cd02523">
    <property type="entry name" value="PC_cytidylyltransferase"/>
    <property type="match status" value="1"/>
</dbReference>
<evidence type="ECO:0000313" key="5">
    <source>
        <dbReference type="Proteomes" id="UP000264883"/>
    </source>
</evidence>
<gene>
    <name evidence="4" type="ORF">BEN51_02735</name>
</gene>
<evidence type="ECO:0000259" key="3">
    <source>
        <dbReference type="Pfam" id="PF12804"/>
    </source>
</evidence>
<dbReference type="AlphaFoldDB" id="A0A343JA77"/>
<dbReference type="InterPro" id="IPR025877">
    <property type="entry name" value="MobA-like_NTP_Trfase"/>
</dbReference>
<dbReference type="InterPro" id="IPR011009">
    <property type="entry name" value="Kinase-like_dom_sf"/>
</dbReference>
<sequence>MKKAIKQAVILAAGERKDFENPVGFLQIEDTTIIERLIVLLNSNGIDNITLVSGYKSEQYEELAKRKNLNFIYNDRFKWTGTMHSLSLAEEFVTGDFLLIESDTVFEERAIELLLENEEKNIIFIANESGSGDEAFVELKDEYIFRISKDIHQLNKIDGEAIGLSKVSYETFKRMLKDYKFNKNPFLNYEYMMINIMDEYRFGYVKIDGLIWTEIDTKEHYKNLIHVVYPKLKIKEMEVRKQYAIETVAKALNVDISDIRDVERLGGLTNKNYKMNINGKNLVARIPGNGTDEMFDRLNEKINSNIAYEIGLSCKNVYFDEKTGLKITELIENAETINPTTAKKEENIELIAGALLKLHYCDKKFKITFDPFKDTEFYEKLLLEANGKVFEEYYEIKEKFMPLKEELLELGMVYTPCHLDALAENFVKSGEDKIYLIDWEFSGNYDKLWDVATIIVECGYNDDEKELLLNKYFGREALEAERKRIQIHMIMQDMCWSMWAAAKVARGDDYLEDYAIMRFTRGKYNLLKYLEGGNK</sequence>
<dbReference type="RefSeq" id="WP_119864568.1">
    <property type="nucleotide sequence ID" value="NZ_CP016786.1"/>
</dbReference>
<evidence type="ECO:0000256" key="2">
    <source>
        <dbReference type="ARBA" id="ARBA00022695"/>
    </source>
</evidence>
<dbReference type="EMBL" id="CP016786">
    <property type="protein sequence ID" value="ASW42435.1"/>
    <property type="molecule type" value="Genomic_DNA"/>
</dbReference>
<feature type="domain" description="MobA-like NTP transferase" evidence="3">
    <location>
        <begin position="8"/>
        <end position="129"/>
    </location>
</feature>
<keyword evidence="2" id="KW-0548">Nucleotidyltransferase</keyword>
<dbReference type="Proteomes" id="UP000264883">
    <property type="component" value="Chromosome"/>
</dbReference>
<dbReference type="SUPFAM" id="SSF56112">
    <property type="entry name" value="Protein kinase-like (PK-like)"/>
    <property type="match status" value="1"/>
</dbReference>
<proteinExistence type="predicted"/>
<dbReference type="SUPFAM" id="SSF53448">
    <property type="entry name" value="Nucleotide-diphospho-sugar transferases"/>
    <property type="match status" value="1"/>
</dbReference>
<name>A0A343JA77_9CLOT</name>
<dbReference type="Gene3D" id="3.90.550.10">
    <property type="entry name" value="Spore Coat Polysaccharide Biosynthesis Protein SpsA, Chain A"/>
    <property type="match status" value="1"/>
</dbReference>
<dbReference type="GO" id="GO:0016779">
    <property type="term" value="F:nucleotidyltransferase activity"/>
    <property type="evidence" value="ECO:0007669"/>
    <property type="project" value="UniProtKB-KW"/>
</dbReference>
<organism evidence="4 5">
    <name type="scientific">Clostridium isatidis</name>
    <dbReference type="NCBI Taxonomy" id="182773"/>
    <lineage>
        <taxon>Bacteria</taxon>
        <taxon>Bacillati</taxon>
        <taxon>Bacillota</taxon>
        <taxon>Clostridia</taxon>
        <taxon>Eubacteriales</taxon>
        <taxon>Clostridiaceae</taxon>
        <taxon>Clostridium</taxon>
    </lineage>
</organism>
<dbReference type="InterPro" id="IPR029044">
    <property type="entry name" value="Nucleotide-diphossugar_trans"/>
</dbReference>
<dbReference type="PANTHER" id="PTHR43584">
    <property type="entry name" value="NUCLEOTIDYL TRANSFERASE"/>
    <property type="match status" value="1"/>
</dbReference>
<accession>A0A343JA77</accession>
<dbReference type="OrthoDB" id="9803871at2"/>
<evidence type="ECO:0000256" key="1">
    <source>
        <dbReference type="ARBA" id="ARBA00022679"/>
    </source>
</evidence>
<dbReference type="KEGG" id="cia:BEN51_02735"/>
<dbReference type="InterPro" id="IPR050065">
    <property type="entry name" value="GlmU-like"/>
</dbReference>
<protein>
    <recommendedName>
        <fullName evidence="3">MobA-like NTP transferase domain-containing protein</fullName>
    </recommendedName>
</protein>